<keyword evidence="1" id="KW-0175">Coiled coil</keyword>
<proteinExistence type="predicted"/>
<feature type="transmembrane region" description="Helical" evidence="3">
    <location>
        <begin position="276"/>
        <end position="297"/>
    </location>
</feature>
<dbReference type="PROSITE" id="PS51257">
    <property type="entry name" value="PROKAR_LIPOPROTEIN"/>
    <property type="match status" value="1"/>
</dbReference>
<evidence type="ECO:0000313" key="5">
    <source>
        <dbReference type="EMBL" id="EKC62657.1"/>
    </source>
</evidence>
<gene>
    <name evidence="5" type="ORF">OBE_07865</name>
</gene>
<evidence type="ECO:0000256" key="1">
    <source>
        <dbReference type="SAM" id="Coils"/>
    </source>
</evidence>
<evidence type="ECO:0000256" key="3">
    <source>
        <dbReference type="SAM" id="Phobius"/>
    </source>
</evidence>
<evidence type="ECO:0000256" key="2">
    <source>
        <dbReference type="SAM" id="MobiDB-lite"/>
    </source>
</evidence>
<comment type="caution">
    <text evidence="5">The sequence shown here is derived from an EMBL/GenBank/DDBJ whole genome shotgun (WGS) entry which is preliminary data.</text>
</comment>
<dbReference type="Pfam" id="PF14257">
    <property type="entry name" value="DUF4349"/>
    <property type="match status" value="1"/>
</dbReference>
<keyword evidence="3" id="KW-0472">Membrane</keyword>
<feature type="domain" description="DUF4349" evidence="4">
    <location>
        <begin position="87"/>
        <end position="297"/>
    </location>
</feature>
<dbReference type="InterPro" id="IPR025645">
    <property type="entry name" value="DUF4349"/>
</dbReference>
<organism evidence="5">
    <name type="scientific">human gut metagenome</name>
    <dbReference type="NCBI Taxonomy" id="408170"/>
    <lineage>
        <taxon>unclassified sequences</taxon>
        <taxon>metagenomes</taxon>
        <taxon>organismal metagenomes</taxon>
    </lineage>
</organism>
<feature type="region of interest" description="Disordered" evidence="2">
    <location>
        <begin position="61"/>
        <end position="80"/>
    </location>
</feature>
<dbReference type="EMBL" id="AJWZ01005409">
    <property type="protein sequence ID" value="EKC62657.1"/>
    <property type="molecule type" value="Genomic_DNA"/>
</dbReference>
<protein>
    <recommendedName>
        <fullName evidence="4">DUF4349 domain-containing protein</fullName>
    </recommendedName>
</protein>
<accession>K1SPQ7</accession>
<feature type="non-terminal residue" evidence="5">
    <location>
        <position position="312"/>
    </location>
</feature>
<sequence>MKHATLSRFASLAASAALALSLAACGSTSRSTYSAAVSNDTAALSSQDAGDYEYYSAESAAPGEGSSFSSDDLTSSMLDPSTVESSRKIVYNASVRMETTDYDTTRAALQEAVTAANGYLESTDQGGSKDSGSRYTYYTARIPAENYRSFLTAAGEAGNVTSLNESAQDITAEYVDVEARLKALNDQRDRLNALADKAETTADLLEIESQLSDVQYQLESYTGQMRLMDNQVRYSTVDISLQEVRVLTPTATTFGEKFVEAVTSGWRGFVDGAEDLILVVVYLWPVVLIVLAILLVARPALKRRKARRAEKK</sequence>
<reference evidence="5" key="1">
    <citation type="journal article" date="2013" name="Environ. Microbiol.">
        <title>Microbiota from the distal guts of lean and obese adolescents exhibit partial functional redundancy besides clear differences in community structure.</title>
        <authorList>
            <person name="Ferrer M."/>
            <person name="Ruiz A."/>
            <person name="Lanza F."/>
            <person name="Haange S.B."/>
            <person name="Oberbach A."/>
            <person name="Till H."/>
            <person name="Bargiela R."/>
            <person name="Campoy C."/>
            <person name="Segura M.T."/>
            <person name="Richter M."/>
            <person name="von Bergen M."/>
            <person name="Seifert J."/>
            <person name="Suarez A."/>
        </authorList>
    </citation>
    <scope>NUCLEOTIDE SEQUENCE</scope>
</reference>
<keyword evidence="3" id="KW-0812">Transmembrane</keyword>
<evidence type="ECO:0000259" key="4">
    <source>
        <dbReference type="Pfam" id="PF14257"/>
    </source>
</evidence>
<dbReference type="AlphaFoldDB" id="K1SPQ7"/>
<feature type="coiled-coil region" evidence="1">
    <location>
        <begin position="167"/>
        <end position="208"/>
    </location>
</feature>
<keyword evidence="3" id="KW-1133">Transmembrane helix</keyword>
<name>K1SPQ7_9ZZZZ</name>